<feature type="compositionally biased region" description="Low complexity" evidence="1">
    <location>
        <begin position="716"/>
        <end position="725"/>
    </location>
</feature>
<dbReference type="InterPro" id="IPR054708">
    <property type="entry name" value="MTPAP-like_central"/>
</dbReference>
<evidence type="ECO:0000259" key="2">
    <source>
        <dbReference type="Pfam" id="PF22600"/>
    </source>
</evidence>
<dbReference type="SUPFAM" id="SSF81301">
    <property type="entry name" value="Nucleotidyltransferase"/>
    <property type="match status" value="1"/>
</dbReference>
<feature type="compositionally biased region" description="Low complexity" evidence="1">
    <location>
        <begin position="628"/>
        <end position="665"/>
    </location>
</feature>
<dbReference type="Gene3D" id="3.30.460.10">
    <property type="entry name" value="Beta Polymerase, domain 2"/>
    <property type="match status" value="1"/>
</dbReference>
<protein>
    <recommendedName>
        <fullName evidence="2">Poly(A) RNA polymerase mitochondrial-like central palm domain-containing protein</fullName>
    </recommendedName>
</protein>
<dbReference type="PANTHER" id="PTHR12271">
    <property type="entry name" value="POLY A POLYMERASE CID PAP -RELATED"/>
    <property type="match status" value="1"/>
</dbReference>
<dbReference type="SUPFAM" id="SSF81631">
    <property type="entry name" value="PAP/OAS1 substrate-binding domain"/>
    <property type="match status" value="1"/>
</dbReference>
<dbReference type="InterPro" id="IPR043519">
    <property type="entry name" value="NT_sf"/>
</dbReference>
<dbReference type="GO" id="GO:0031123">
    <property type="term" value="P:RNA 3'-end processing"/>
    <property type="evidence" value="ECO:0007669"/>
    <property type="project" value="TreeGrafter"/>
</dbReference>
<name>A0A383WC19_TETOB</name>
<organism evidence="3 4">
    <name type="scientific">Tetradesmus obliquus</name>
    <name type="common">Green alga</name>
    <name type="synonym">Acutodesmus obliquus</name>
    <dbReference type="NCBI Taxonomy" id="3088"/>
    <lineage>
        <taxon>Eukaryota</taxon>
        <taxon>Viridiplantae</taxon>
        <taxon>Chlorophyta</taxon>
        <taxon>core chlorophytes</taxon>
        <taxon>Chlorophyceae</taxon>
        <taxon>CS clade</taxon>
        <taxon>Sphaeropleales</taxon>
        <taxon>Scenedesmaceae</taxon>
        <taxon>Tetradesmus</taxon>
    </lineage>
</organism>
<dbReference type="AlphaFoldDB" id="A0A383WC19"/>
<feature type="compositionally biased region" description="Low complexity" evidence="1">
    <location>
        <begin position="586"/>
        <end position="608"/>
    </location>
</feature>
<feature type="domain" description="Poly(A) RNA polymerase mitochondrial-like central palm" evidence="2">
    <location>
        <begin position="16"/>
        <end position="163"/>
    </location>
</feature>
<feature type="compositionally biased region" description="Low complexity" evidence="1">
    <location>
        <begin position="754"/>
        <end position="768"/>
    </location>
</feature>
<feature type="region of interest" description="Disordered" evidence="1">
    <location>
        <begin position="738"/>
        <end position="841"/>
    </location>
</feature>
<dbReference type="Gene3D" id="1.10.1410.10">
    <property type="match status" value="1"/>
</dbReference>
<evidence type="ECO:0000313" key="3">
    <source>
        <dbReference type="EMBL" id="SZX75187.1"/>
    </source>
</evidence>
<dbReference type="PANTHER" id="PTHR12271:SF123">
    <property type="entry name" value="PROTEIN HESO1"/>
    <property type="match status" value="1"/>
</dbReference>
<evidence type="ECO:0000256" key="1">
    <source>
        <dbReference type="SAM" id="MobiDB-lite"/>
    </source>
</evidence>
<dbReference type="Proteomes" id="UP000256970">
    <property type="component" value="Unassembled WGS sequence"/>
</dbReference>
<reference evidence="3 4" key="1">
    <citation type="submission" date="2016-10" db="EMBL/GenBank/DDBJ databases">
        <authorList>
            <person name="Cai Z."/>
        </authorList>
    </citation>
    <scope>NUCLEOTIDE SEQUENCE [LARGE SCALE GENOMIC DNA]</scope>
</reference>
<dbReference type="STRING" id="3088.A0A383WC19"/>
<keyword evidence="4" id="KW-1185">Reference proteome</keyword>
<feature type="compositionally biased region" description="Low complexity" evidence="1">
    <location>
        <begin position="817"/>
        <end position="830"/>
    </location>
</feature>
<proteinExistence type="predicted"/>
<feature type="compositionally biased region" description="Low complexity" evidence="1">
    <location>
        <begin position="785"/>
        <end position="805"/>
    </location>
</feature>
<dbReference type="CDD" id="cd05402">
    <property type="entry name" value="NT_PAP_TUTase"/>
    <property type="match status" value="1"/>
</dbReference>
<dbReference type="EMBL" id="FNXT01001226">
    <property type="protein sequence ID" value="SZX75187.1"/>
    <property type="molecule type" value="Genomic_DNA"/>
</dbReference>
<gene>
    <name evidence="3" type="ORF">BQ4739_LOCUS15485</name>
</gene>
<dbReference type="Pfam" id="PF22600">
    <property type="entry name" value="MTPAP-like_central"/>
    <property type="match status" value="1"/>
</dbReference>
<accession>A0A383WC19</accession>
<feature type="region of interest" description="Disordered" evidence="1">
    <location>
        <begin position="628"/>
        <end position="725"/>
    </location>
</feature>
<feature type="region of interest" description="Disordered" evidence="1">
    <location>
        <begin position="577"/>
        <end position="609"/>
    </location>
</feature>
<dbReference type="GO" id="GO:0016779">
    <property type="term" value="F:nucleotidyltransferase activity"/>
    <property type="evidence" value="ECO:0007669"/>
    <property type="project" value="TreeGrafter"/>
</dbReference>
<sequence>MEPPIYDRERVKLFEGSLQALLSTLQPSADLDAARRMVVQEMQQLVAEALPAALHCSVETFGSFRAGLHLPGSDLDFAVNAWVTHTVPVPADNDSFDGQQQQVAVEVHEWAPLEQQYLLADLADALEAKGLVQGPVERVLHARVPVIKAVHAATGLACDFSISRPECTFKAEMQKLWGSLDRRYASLYRLVKAWAAAHGVNDAASNTLNSWSWGLMVAFYLQNEQPAVLPPLWQLLEQRQPRLAAPRILQGSGVSSAALKRTLNLAMINTGAYVSKRSREGSGAQNPKGLAELLAGFFEVFGQQMTRWSEARASSGTRCSTWWGGWVDAVWPGNKPYIFSIEDPFNAGDNTARSVGSHNHLSCTNSARYIAWVMSTSAQLLREALDGKAAADAVTPTAAAAAAPGSPGVRSLADWLGSSSSSCSEPACQHMLSAFAWLFGPPAVLQLSQQSLLPLPLLKQVQLKLPSDELAQLVAEAAGLGDCWAALANSSALGCVDSNNGCLADPLKVQQIEGALQLFRRLMQRLQPQEQQQQRQLCVCMADFSQWRKQHAQQRWQQQEAARREMLQQGLQELRVGSAPADLQRPRQQQQRRSQPKQKQQQQHQQQQVFDVTSAVANALAAGGALRPADGQHAQAAGGSSSSSLGMQQRAHSVPAAAAAAVGLAAEDRQQQQHGGSIDAGWHRPPPAQQGTGSSSSSMRGRGRGRGRAAVARGPDGSSSSSGIVIDGRDIVDIDAAAGGFGRSRRHQSRAADGQQQQQQRGRPPRGGIAAVALSQAGLTGGGSSSSSQQDGPGQQQQQQQQQHGRVPRGGGGRRGGSSSSSRTEGRQQQLGRELLAPQPA</sequence>
<evidence type="ECO:0000313" key="4">
    <source>
        <dbReference type="Proteomes" id="UP000256970"/>
    </source>
</evidence>